<dbReference type="EMBL" id="QPEX01000006">
    <property type="protein sequence ID" value="RCS55982.1"/>
    <property type="molecule type" value="Genomic_DNA"/>
</dbReference>
<dbReference type="OrthoDB" id="9779518at2"/>
<accession>A0A368KXF4</accession>
<dbReference type="InterPro" id="IPR002838">
    <property type="entry name" value="AIM24"/>
</dbReference>
<dbReference type="Proteomes" id="UP000253562">
    <property type="component" value="Unassembled WGS sequence"/>
</dbReference>
<evidence type="ECO:0000313" key="2">
    <source>
        <dbReference type="Proteomes" id="UP000253562"/>
    </source>
</evidence>
<gene>
    <name evidence="1" type="ORF">DTL42_00915</name>
</gene>
<dbReference type="RefSeq" id="WP_114366792.1">
    <property type="nucleotide sequence ID" value="NZ_QPEX01000006.1"/>
</dbReference>
<name>A0A368KXF4_9BACT</name>
<protein>
    <submittedName>
        <fullName evidence="1">TIGR00266 family protein</fullName>
    </submittedName>
</protein>
<dbReference type="AlphaFoldDB" id="A0A368KXF4"/>
<organism evidence="1 2">
    <name type="scientific">Bremerella cremea</name>
    <dbReference type="NCBI Taxonomy" id="1031537"/>
    <lineage>
        <taxon>Bacteria</taxon>
        <taxon>Pseudomonadati</taxon>
        <taxon>Planctomycetota</taxon>
        <taxon>Planctomycetia</taxon>
        <taxon>Pirellulales</taxon>
        <taxon>Pirellulaceae</taxon>
        <taxon>Bremerella</taxon>
    </lineage>
</organism>
<reference evidence="1 2" key="1">
    <citation type="submission" date="2018-07" db="EMBL/GenBank/DDBJ databases">
        <title>Comparative genomes isolates from brazilian mangrove.</title>
        <authorList>
            <person name="De Araujo J.E."/>
            <person name="Taketani R.G."/>
            <person name="Silva M.C.P."/>
            <person name="Lourenco M.V."/>
            <person name="Oliveira V.M."/>
            <person name="Andreote F.D."/>
        </authorList>
    </citation>
    <scope>NUCLEOTIDE SEQUENCE [LARGE SCALE GENOMIC DNA]</scope>
    <source>
        <strain evidence="1 2">HEX PRIS-MGV</strain>
    </source>
</reference>
<dbReference type="InterPro" id="IPR036983">
    <property type="entry name" value="AIM24_sf"/>
</dbReference>
<evidence type="ECO:0000313" key="1">
    <source>
        <dbReference type="EMBL" id="RCS55982.1"/>
    </source>
</evidence>
<dbReference type="Pfam" id="PF01987">
    <property type="entry name" value="AIM24"/>
    <property type="match status" value="1"/>
</dbReference>
<dbReference type="NCBIfam" id="TIGR00266">
    <property type="entry name" value="TIGR00266 family protein"/>
    <property type="match status" value="1"/>
</dbReference>
<comment type="caution">
    <text evidence="1">The sequence shown here is derived from an EMBL/GenBank/DDBJ whole genome shotgun (WGS) entry which is preliminary data.</text>
</comment>
<dbReference type="SUPFAM" id="SSF51219">
    <property type="entry name" value="TRAP-like"/>
    <property type="match status" value="1"/>
</dbReference>
<dbReference type="InterPro" id="IPR016031">
    <property type="entry name" value="Trp_RNA-bd_attenuator-like_dom"/>
</dbReference>
<dbReference type="PANTHER" id="PTHR43657">
    <property type="entry name" value="TRYPTOPHAN RNA-BINDING ATTENUATOR PROTEIN-LIKE PROTEIN"/>
    <property type="match status" value="1"/>
</dbReference>
<dbReference type="Gene3D" id="3.60.160.10">
    <property type="entry name" value="Mitochondrial biogenesis AIM24"/>
    <property type="match status" value="1"/>
</dbReference>
<proteinExistence type="predicted"/>
<dbReference type="PANTHER" id="PTHR43657:SF1">
    <property type="entry name" value="ALTERED INHERITANCE OF MITOCHONDRIA PROTEIN 24, MITOCHONDRIAL"/>
    <property type="match status" value="1"/>
</dbReference>
<sequence length="246" mass="26468">MASDEAANKINYEVLGEAMQLLEVELDPGKTIIAEAGTMCYMEEDIQFEAKMGDGSKANQGFFGSLMQAGGRMLTGESIFITHFTNHGGSKKRVAFAAPFPGKIIPLDLTTVNGRIICQKDSFLCASHGTRLSVAFSKRLGAGFFGGNGFIMQRVEGDGMAFMHACGTIIKRELRGETLRVEAGCLVGFTDGIDFDIQRAGNLKSMVFGGEGLFLASLQGEGTVYMQSLPFNRMAERIVQHAPGKG</sequence>